<evidence type="ECO:0000313" key="2">
    <source>
        <dbReference type="EMBL" id="MDK2595727.1"/>
    </source>
</evidence>
<feature type="region of interest" description="Disordered" evidence="1">
    <location>
        <begin position="1"/>
        <end position="25"/>
    </location>
</feature>
<sequence>MMEINRKNIVNSQQAPTRGAQSSLKQQLKESQLQPEVPLTSEKVTLQTHVGVSKEDIKTAEDEAKRVTLAYVDAIEKVQKALKTSLSEFERFKTVQTDKNPNLDLRDLDLYQDKKGNLKLSSGKLSAAQVNNLETVLSGNKKLKDAFTQLHSGIVEGLKLRNSYQYADLNASSLNGSIRLNELTEQYGKQFHPEGFGQEYKTLSERLDVDVGLFGHFLSEAMNPTIRTFA</sequence>
<gene>
    <name evidence="2" type="ORF">QNM18_11775</name>
</gene>
<name>A0ABT7EL21_9GAMM</name>
<dbReference type="RefSeq" id="WP_284137341.1">
    <property type="nucleotide sequence ID" value="NZ_JASJUT010000004.1"/>
</dbReference>
<dbReference type="EMBL" id="JASJUT010000004">
    <property type="protein sequence ID" value="MDK2595727.1"/>
    <property type="molecule type" value="Genomic_DNA"/>
</dbReference>
<organism evidence="2 3">
    <name type="scientific">Pseudoalteromonas obscura</name>
    <dbReference type="NCBI Taxonomy" id="3048491"/>
    <lineage>
        <taxon>Bacteria</taxon>
        <taxon>Pseudomonadati</taxon>
        <taxon>Pseudomonadota</taxon>
        <taxon>Gammaproteobacteria</taxon>
        <taxon>Alteromonadales</taxon>
        <taxon>Pseudoalteromonadaceae</taxon>
        <taxon>Pseudoalteromonas</taxon>
    </lineage>
</organism>
<proteinExistence type="predicted"/>
<evidence type="ECO:0000313" key="3">
    <source>
        <dbReference type="Proteomes" id="UP001231915"/>
    </source>
</evidence>
<reference evidence="2 3" key="1">
    <citation type="submission" date="2023-05" db="EMBL/GenBank/DDBJ databases">
        <title>Pseudoalteromonas ardens sp. nov., Pseudoalteromonas obscura sp. nov., and Pseudoalteromonas umbrosa sp. nov., isolated from the coral Montipora capitata.</title>
        <authorList>
            <person name="Thomas E.M."/>
            <person name="Smith E.M."/>
            <person name="Papke E."/>
            <person name="Shlafstein M.D."/>
            <person name="Oline D.K."/>
            <person name="Videau P."/>
            <person name="Saw J.H."/>
            <person name="Strangman W.K."/>
            <person name="Ushijima B."/>
        </authorList>
    </citation>
    <scope>NUCLEOTIDE SEQUENCE [LARGE SCALE GENOMIC DNA]</scope>
    <source>
        <strain evidence="2 3">P94</strain>
    </source>
</reference>
<feature type="compositionally biased region" description="Polar residues" evidence="1">
    <location>
        <begin position="8"/>
        <end position="20"/>
    </location>
</feature>
<dbReference type="Proteomes" id="UP001231915">
    <property type="component" value="Unassembled WGS sequence"/>
</dbReference>
<comment type="caution">
    <text evidence="2">The sequence shown here is derived from an EMBL/GenBank/DDBJ whole genome shotgun (WGS) entry which is preliminary data.</text>
</comment>
<evidence type="ECO:0000256" key="1">
    <source>
        <dbReference type="SAM" id="MobiDB-lite"/>
    </source>
</evidence>
<protein>
    <submittedName>
        <fullName evidence="2">Uncharacterized protein</fullName>
    </submittedName>
</protein>
<keyword evidence="3" id="KW-1185">Reference proteome</keyword>
<accession>A0ABT7EL21</accession>